<protein>
    <recommendedName>
        <fullName evidence="2">adenosylhomocysteine nucleosidase</fullName>
        <ecNumber evidence="2">3.2.2.9</ecNumber>
    </recommendedName>
</protein>
<evidence type="ECO:0000256" key="5">
    <source>
        <dbReference type="ARBA" id="ARBA00023167"/>
    </source>
</evidence>
<keyword evidence="4 7" id="KW-0378">Hydrolase</keyword>
<dbReference type="InterPro" id="IPR000845">
    <property type="entry name" value="Nucleoside_phosphorylase_d"/>
</dbReference>
<keyword evidence="7" id="KW-0326">Glycosidase</keyword>
<dbReference type="UniPathway" id="UPA00904">
    <property type="reaction ID" value="UER00871"/>
</dbReference>
<reference evidence="7" key="1">
    <citation type="journal article" date="2012" name="PLoS ONE">
        <title>Gene sets for utilization of primary and secondary nutrition supplies in the distal gut of endangered iberian lynx.</title>
        <authorList>
            <person name="Alcaide M."/>
            <person name="Messina E."/>
            <person name="Richter M."/>
            <person name="Bargiela R."/>
            <person name="Peplies J."/>
            <person name="Huws S.A."/>
            <person name="Newbold C.J."/>
            <person name="Golyshin P.N."/>
            <person name="Simon M.A."/>
            <person name="Lopez G."/>
            <person name="Yakimov M.M."/>
            <person name="Ferrer M."/>
        </authorList>
    </citation>
    <scope>NUCLEOTIDE SEQUENCE</scope>
</reference>
<dbReference type="CDD" id="cd09008">
    <property type="entry name" value="MTAN"/>
    <property type="match status" value="1"/>
</dbReference>
<dbReference type="EC" id="3.2.2.9" evidence="2"/>
<dbReference type="InterPro" id="IPR010049">
    <property type="entry name" value="MTA_SAH_Nsdase"/>
</dbReference>
<dbReference type="AlphaFoldDB" id="J9FWW3"/>
<dbReference type="GO" id="GO:0019284">
    <property type="term" value="P:L-methionine salvage from S-adenosylmethionine"/>
    <property type="evidence" value="ECO:0007669"/>
    <property type="project" value="TreeGrafter"/>
</dbReference>
<dbReference type="GO" id="GO:0019509">
    <property type="term" value="P:L-methionine salvage from methylthioadenosine"/>
    <property type="evidence" value="ECO:0007669"/>
    <property type="project" value="UniProtKB-UniPathway"/>
</dbReference>
<name>J9FWW3_9ZZZZ</name>
<sequence>DAVTAKMSEVKVTQVGKVEFREGQLQDEKIVIALSGVGKVNAAMASTLMCHLYPIDALLSIGVAGGLQDEQEVGDLVISDHAIQVDYDTSALDGQAGIGLKFDADEDLVNRAKLVAQKTNLKWRVGTIATQDLFLASKEDYNYLMSRFPHAACNEMEGASVA</sequence>
<evidence type="ECO:0000256" key="2">
    <source>
        <dbReference type="ARBA" id="ARBA00011974"/>
    </source>
</evidence>
<evidence type="ECO:0000256" key="3">
    <source>
        <dbReference type="ARBA" id="ARBA00022605"/>
    </source>
</evidence>
<dbReference type="NCBIfam" id="TIGR01704">
    <property type="entry name" value="MTA_SAH-Nsdase"/>
    <property type="match status" value="1"/>
</dbReference>
<organism evidence="7">
    <name type="scientific">gut metagenome</name>
    <dbReference type="NCBI Taxonomy" id="749906"/>
    <lineage>
        <taxon>unclassified sequences</taxon>
        <taxon>metagenomes</taxon>
        <taxon>organismal metagenomes</taxon>
    </lineage>
</organism>
<feature type="domain" description="Nucleoside phosphorylase" evidence="6">
    <location>
        <begin position="8"/>
        <end position="162"/>
    </location>
</feature>
<keyword evidence="5" id="KW-0486">Methionine biosynthesis</keyword>
<dbReference type="PANTHER" id="PTHR46832">
    <property type="entry name" value="5'-METHYLTHIOADENOSINE/S-ADENOSYLHOMOCYSTEINE NUCLEOSIDASE"/>
    <property type="match status" value="1"/>
</dbReference>
<dbReference type="Pfam" id="PF01048">
    <property type="entry name" value="PNP_UDP_1"/>
    <property type="match status" value="1"/>
</dbReference>
<dbReference type="EMBL" id="AMCI01007902">
    <property type="protein sequence ID" value="EJW91859.1"/>
    <property type="molecule type" value="Genomic_DNA"/>
</dbReference>
<dbReference type="GO" id="GO:0009164">
    <property type="term" value="P:nucleoside catabolic process"/>
    <property type="evidence" value="ECO:0007669"/>
    <property type="project" value="InterPro"/>
</dbReference>
<evidence type="ECO:0000256" key="1">
    <source>
        <dbReference type="ARBA" id="ARBA00004945"/>
    </source>
</evidence>
<evidence type="ECO:0000313" key="7">
    <source>
        <dbReference type="EMBL" id="EJW91859.1"/>
    </source>
</evidence>
<keyword evidence="3" id="KW-0028">Amino-acid biosynthesis</keyword>
<dbReference type="GO" id="GO:0005829">
    <property type="term" value="C:cytosol"/>
    <property type="evidence" value="ECO:0007669"/>
    <property type="project" value="TreeGrafter"/>
</dbReference>
<gene>
    <name evidence="7" type="ORF">EVA_20034</name>
</gene>
<proteinExistence type="predicted"/>
<dbReference type="SUPFAM" id="SSF53167">
    <property type="entry name" value="Purine and uridine phosphorylases"/>
    <property type="match status" value="1"/>
</dbReference>
<accession>J9FWW3</accession>
<comment type="caution">
    <text evidence="7">The sequence shown here is derived from an EMBL/GenBank/DDBJ whole genome shotgun (WGS) entry which is preliminary data.</text>
</comment>
<feature type="non-terminal residue" evidence="7">
    <location>
        <position position="162"/>
    </location>
</feature>
<dbReference type="PANTHER" id="PTHR46832:SF1">
    <property type="entry name" value="5'-METHYLTHIOADENOSINE_S-ADENOSYLHOMOCYSTEINE NUCLEOSIDASE"/>
    <property type="match status" value="1"/>
</dbReference>
<dbReference type="Gene3D" id="3.40.50.1580">
    <property type="entry name" value="Nucleoside phosphorylase domain"/>
    <property type="match status" value="1"/>
</dbReference>
<dbReference type="GO" id="GO:0008930">
    <property type="term" value="F:methylthioadenosine nucleosidase activity"/>
    <property type="evidence" value="ECO:0007669"/>
    <property type="project" value="InterPro"/>
</dbReference>
<dbReference type="GO" id="GO:0008782">
    <property type="term" value="F:adenosylhomocysteine nucleosidase activity"/>
    <property type="evidence" value="ECO:0007669"/>
    <property type="project" value="UniProtKB-EC"/>
</dbReference>
<feature type="non-terminal residue" evidence="7">
    <location>
        <position position="1"/>
    </location>
</feature>
<evidence type="ECO:0000256" key="4">
    <source>
        <dbReference type="ARBA" id="ARBA00022801"/>
    </source>
</evidence>
<evidence type="ECO:0000259" key="6">
    <source>
        <dbReference type="Pfam" id="PF01048"/>
    </source>
</evidence>
<comment type="pathway">
    <text evidence="1">Amino-acid biosynthesis; L-methionine biosynthesis via salvage pathway; S-methyl-5-thio-alpha-D-ribose 1-phosphate from S-methyl-5'-thioadenosine (hydrolase route): step 1/2.</text>
</comment>
<dbReference type="InterPro" id="IPR035994">
    <property type="entry name" value="Nucleoside_phosphorylase_sf"/>
</dbReference>